<evidence type="ECO:0000259" key="8">
    <source>
        <dbReference type="Pfam" id="PF25990"/>
    </source>
</evidence>
<dbReference type="Gene3D" id="2.40.420.20">
    <property type="match status" value="1"/>
</dbReference>
<dbReference type="NCBIfam" id="TIGR01730">
    <property type="entry name" value="RND_mfp"/>
    <property type="match status" value="1"/>
</dbReference>
<feature type="region of interest" description="Disordered" evidence="5">
    <location>
        <begin position="100"/>
        <end position="128"/>
    </location>
</feature>
<dbReference type="PANTHER" id="PTHR32347">
    <property type="entry name" value="EFFLUX SYSTEM COMPONENT YKNX-RELATED"/>
    <property type="match status" value="1"/>
</dbReference>
<feature type="transmembrane region" description="Helical" evidence="6">
    <location>
        <begin position="137"/>
        <end position="159"/>
    </location>
</feature>
<dbReference type="Gene3D" id="2.40.30.170">
    <property type="match status" value="1"/>
</dbReference>
<dbReference type="Pfam" id="PF25989">
    <property type="entry name" value="YknX_C"/>
    <property type="match status" value="1"/>
</dbReference>
<sequence length="640" mass="71295">MGSGIRIAPQFDVTASHALERIRQPVSDAMVGPVGVQRLRRVRSASLPPTYLAHRRAMSNCIDPRPTSAEPAFRSENDLNVATTRLGGPARFDGARLAAAANQTKPGRTAAGRPGRRGGGRRRHTTTPRQRHGVVHFLPLLAALIAVPILGFSLSALFFGSGGQVDEDVLLHTVGRDRLQVTVIERGNLQSQSNREIHCMVEDVQRDGINGTPILWIIPNGSGVKEGDLLVELESAPMREALDEQMLETEDARSTQIQAEANYNNQIVQNETNKAEAELQVQLAKLELEMYTDDESGTLKLAVEEIKRSIDEVNNQILEAQATLELRRDDRRGIDSLYKLGYANRNELRKSELAFLQAEGKYAAQLNKLETSLATLRKKENYEREMELLRLRGKLQTAERGLEQTLRNNEARLAQVQAILRARTESLKKEEERLARYTEQLAACKIFAPEAGMVAYASDRNDEIREGMPVRFRQHLMSLPALDKMQVQTAVHESDLEQIRIGMKARITVDAFPENEYIGTVQSIAVLPEQNGWRGSETKVYATTVTIDQTVDQLKPGMTAVTEIMIDSIDDALTVPIQAVIERDKQTWVLVRDHNQLVTRAVQTGRQTDSVVQIIDGLTEGDQVALNPRQFIDDLLSGDS</sequence>
<feature type="compositionally biased region" description="Basic residues" evidence="5">
    <location>
        <begin position="114"/>
        <end position="128"/>
    </location>
</feature>
<dbReference type="Pfam" id="PF25990">
    <property type="entry name" value="Beta-barrel_YknX"/>
    <property type="match status" value="1"/>
</dbReference>
<evidence type="ECO:0000313" key="9">
    <source>
        <dbReference type="EMBL" id="QDV88147.1"/>
    </source>
</evidence>
<feature type="domain" description="YknX-like C-terminal permuted SH3-like" evidence="7">
    <location>
        <begin position="572"/>
        <end position="634"/>
    </location>
</feature>
<reference evidence="9 10" key="1">
    <citation type="submission" date="2019-02" db="EMBL/GenBank/DDBJ databases">
        <title>Deep-cultivation of Planctomycetes and their phenomic and genomic characterization uncovers novel biology.</title>
        <authorList>
            <person name="Wiegand S."/>
            <person name="Jogler M."/>
            <person name="Boedeker C."/>
            <person name="Pinto D."/>
            <person name="Vollmers J."/>
            <person name="Rivas-Marin E."/>
            <person name="Kohn T."/>
            <person name="Peeters S.H."/>
            <person name="Heuer A."/>
            <person name="Rast P."/>
            <person name="Oberbeckmann S."/>
            <person name="Bunk B."/>
            <person name="Jeske O."/>
            <person name="Meyerdierks A."/>
            <person name="Storesund J.E."/>
            <person name="Kallscheuer N."/>
            <person name="Luecker S."/>
            <person name="Lage O.M."/>
            <person name="Pohl T."/>
            <person name="Merkel B.J."/>
            <person name="Hornburger P."/>
            <person name="Mueller R.-W."/>
            <person name="Bruemmer F."/>
            <person name="Labrenz M."/>
            <person name="Spormann A.M."/>
            <person name="Op den Camp H."/>
            <person name="Overmann J."/>
            <person name="Amann R."/>
            <person name="Jetten M.S.M."/>
            <person name="Mascher T."/>
            <person name="Medema M.H."/>
            <person name="Devos D.P."/>
            <person name="Kaster A.-K."/>
            <person name="Ovreas L."/>
            <person name="Rohde M."/>
            <person name="Galperin M.Y."/>
            <person name="Jogler C."/>
        </authorList>
    </citation>
    <scope>NUCLEOTIDE SEQUENCE [LARGE SCALE GENOMIC DNA]</scope>
    <source>
        <strain evidence="9 10">TBK1r</strain>
    </source>
</reference>
<evidence type="ECO:0000259" key="7">
    <source>
        <dbReference type="Pfam" id="PF25989"/>
    </source>
</evidence>
<evidence type="ECO:0000256" key="5">
    <source>
        <dbReference type="SAM" id="MobiDB-lite"/>
    </source>
</evidence>
<comment type="subcellular location">
    <subcellularLocation>
        <location evidence="1">Cell envelope</location>
    </subcellularLocation>
</comment>
<keyword evidence="6" id="KW-1133">Transmembrane helix</keyword>
<dbReference type="InterPro" id="IPR058636">
    <property type="entry name" value="Beta-barrel_YknX"/>
</dbReference>
<evidence type="ECO:0000256" key="4">
    <source>
        <dbReference type="SAM" id="Coils"/>
    </source>
</evidence>
<organism evidence="9 10">
    <name type="scientific">Stieleria magnilauensis</name>
    <dbReference type="NCBI Taxonomy" id="2527963"/>
    <lineage>
        <taxon>Bacteria</taxon>
        <taxon>Pseudomonadati</taxon>
        <taxon>Planctomycetota</taxon>
        <taxon>Planctomycetia</taxon>
        <taxon>Pirellulales</taxon>
        <taxon>Pirellulaceae</taxon>
        <taxon>Stieleria</taxon>
    </lineage>
</organism>
<evidence type="ECO:0000313" key="10">
    <source>
        <dbReference type="Proteomes" id="UP000318081"/>
    </source>
</evidence>
<evidence type="ECO:0000256" key="1">
    <source>
        <dbReference type="ARBA" id="ARBA00004196"/>
    </source>
</evidence>
<gene>
    <name evidence="9" type="primary">yknX</name>
    <name evidence="9" type="ORF">TBK1r_71790</name>
</gene>
<proteinExistence type="inferred from homology"/>
<evidence type="ECO:0000256" key="6">
    <source>
        <dbReference type="SAM" id="Phobius"/>
    </source>
</evidence>
<feature type="domain" description="YknX-like beta-barrel" evidence="8">
    <location>
        <begin position="485"/>
        <end position="564"/>
    </location>
</feature>
<evidence type="ECO:0000256" key="2">
    <source>
        <dbReference type="ARBA" id="ARBA00009477"/>
    </source>
</evidence>
<dbReference type="PANTHER" id="PTHR32347:SF23">
    <property type="entry name" value="BLL5650 PROTEIN"/>
    <property type="match status" value="1"/>
</dbReference>
<dbReference type="InterPro" id="IPR058637">
    <property type="entry name" value="YknX-like_C"/>
</dbReference>
<evidence type="ECO:0000256" key="3">
    <source>
        <dbReference type="ARBA" id="ARBA00023054"/>
    </source>
</evidence>
<feature type="coiled-coil region" evidence="4">
    <location>
        <begin position="260"/>
        <end position="323"/>
    </location>
</feature>
<feature type="compositionally biased region" description="Low complexity" evidence="5">
    <location>
        <begin position="100"/>
        <end position="113"/>
    </location>
</feature>
<dbReference type="EMBL" id="CP036432">
    <property type="protein sequence ID" value="QDV88147.1"/>
    <property type="molecule type" value="Genomic_DNA"/>
</dbReference>
<keyword evidence="3 4" id="KW-0175">Coiled coil</keyword>
<dbReference type="InterPro" id="IPR006143">
    <property type="entry name" value="RND_pump_MFP"/>
</dbReference>
<dbReference type="InterPro" id="IPR050465">
    <property type="entry name" value="UPF0194_transport"/>
</dbReference>
<keyword evidence="10" id="KW-1185">Reference proteome</keyword>
<dbReference type="Proteomes" id="UP000318081">
    <property type="component" value="Chromosome"/>
</dbReference>
<accession>A0ABX5Y1K1</accession>
<keyword evidence="6" id="KW-0812">Transmembrane</keyword>
<comment type="similarity">
    <text evidence="2">Belongs to the membrane fusion protein (MFP) (TC 8.A.1) family.</text>
</comment>
<protein>
    <submittedName>
        <fullName evidence="9">Efflux system component YknX</fullName>
    </submittedName>
</protein>
<name>A0ABX5Y1K1_9BACT</name>
<keyword evidence="6" id="KW-0472">Membrane</keyword>